<evidence type="ECO:0000313" key="2">
    <source>
        <dbReference type="Proteomes" id="UP000501690"/>
    </source>
</evidence>
<dbReference type="Proteomes" id="UP000501690">
    <property type="component" value="Linkage Group LG1"/>
</dbReference>
<dbReference type="AlphaFoldDB" id="A0A4D6KPH9"/>
<evidence type="ECO:0000313" key="1">
    <source>
        <dbReference type="EMBL" id="QCD78580.1"/>
    </source>
</evidence>
<sequence>MVTGASQGSFVGSCLPEFQICDEEWRCYCCMRCCRSVEVFAFCENGATEVLLTASIVKLCCGGRVQPAGAVMTVEGRLTVVMVAAARCKAAVG</sequence>
<dbReference type="EMBL" id="CP039345">
    <property type="protein sequence ID" value="QCD78580.1"/>
    <property type="molecule type" value="Genomic_DNA"/>
</dbReference>
<reference evidence="1 2" key="1">
    <citation type="submission" date="2019-04" db="EMBL/GenBank/DDBJ databases">
        <title>An improved genome assembly and genetic linkage map for asparagus bean, Vigna unguiculata ssp. sesquipedialis.</title>
        <authorList>
            <person name="Xia Q."/>
            <person name="Zhang R."/>
            <person name="Dong Y."/>
        </authorList>
    </citation>
    <scope>NUCLEOTIDE SEQUENCE [LARGE SCALE GENOMIC DNA]</scope>
    <source>
        <tissue evidence="1">Leaf</tissue>
    </source>
</reference>
<proteinExistence type="predicted"/>
<organism evidence="1 2">
    <name type="scientific">Vigna unguiculata</name>
    <name type="common">Cowpea</name>
    <dbReference type="NCBI Taxonomy" id="3917"/>
    <lineage>
        <taxon>Eukaryota</taxon>
        <taxon>Viridiplantae</taxon>
        <taxon>Streptophyta</taxon>
        <taxon>Embryophyta</taxon>
        <taxon>Tracheophyta</taxon>
        <taxon>Spermatophyta</taxon>
        <taxon>Magnoliopsida</taxon>
        <taxon>eudicotyledons</taxon>
        <taxon>Gunneridae</taxon>
        <taxon>Pentapetalae</taxon>
        <taxon>rosids</taxon>
        <taxon>fabids</taxon>
        <taxon>Fabales</taxon>
        <taxon>Fabaceae</taxon>
        <taxon>Papilionoideae</taxon>
        <taxon>50 kb inversion clade</taxon>
        <taxon>NPAAA clade</taxon>
        <taxon>indigoferoid/millettioid clade</taxon>
        <taxon>Phaseoleae</taxon>
        <taxon>Vigna</taxon>
    </lineage>
</organism>
<name>A0A4D6KPH9_VIGUN</name>
<protein>
    <submittedName>
        <fullName evidence="1">Uncharacterized protein</fullName>
    </submittedName>
</protein>
<keyword evidence="2" id="KW-1185">Reference proteome</keyword>
<accession>A0A4D6KPH9</accession>
<gene>
    <name evidence="1" type="ORF">DEO72_LG1g2216</name>
</gene>